<dbReference type="Proteomes" id="UP000273898">
    <property type="component" value="Unassembled WGS sequence"/>
</dbReference>
<sequence>MNGQMDKEVDWSRKYRHLDRSGEPEGSAKQNLLNLIQYLSPKISPLRVASVEMTTILLESVNGNLFQDLSGLHYFLLLKHRFARNLILPFCFQL</sequence>
<dbReference type="EMBL" id="RCCK01000016">
    <property type="protein sequence ID" value="RLJ69536.1"/>
    <property type="molecule type" value="Genomic_DNA"/>
</dbReference>
<evidence type="ECO:0000313" key="1">
    <source>
        <dbReference type="EMBL" id="RLJ69536.1"/>
    </source>
</evidence>
<protein>
    <submittedName>
        <fullName evidence="1">Uncharacterized protein</fullName>
    </submittedName>
</protein>
<dbReference type="AlphaFoldDB" id="A0A497XN28"/>
<reference evidence="1 2" key="1">
    <citation type="submission" date="2018-10" db="EMBL/GenBank/DDBJ databases">
        <title>Genomic Encyclopedia of Archaeal and Bacterial Type Strains, Phase II (KMG-II): from individual species to whole genera.</title>
        <authorList>
            <person name="Goeker M."/>
        </authorList>
    </citation>
    <scope>NUCLEOTIDE SEQUENCE [LARGE SCALE GENOMIC DNA]</scope>
    <source>
        <strain evidence="1 2">DSM 19624</strain>
    </source>
</reference>
<accession>A0A497XN28</accession>
<evidence type="ECO:0000313" key="2">
    <source>
        <dbReference type="Proteomes" id="UP000273898"/>
    </source>
</evidence>
<gene>
    <name evidence="1" type="ORF">BCL90_5131</name>
</gene>
<proteinExistence type="predicted"/>
<name>A0A497XN28_9SPHI</name>
<comment type="caution">
    <text evidence="1">The sequence shown here is derived from an EMBL/GenBank/DDBJ whole genome shotgun (WGS) entry which is preliminary data.</text>
</comment>
<organism evidence="1 2">
    <name type="scientific">Pedobacter alluvionis</name>
    <dbReference type="NCBI Taxonomy" id="475253"/>
    <lineage>
        <taxon>Bacteria</taxon>
        <taxon>Pseudomonadati</taxon>
        <taxon>Bacteroidota</taxon>
        <taxon>Sphingobacteriia</taxon>
        <taxon>Sphingobacteriales</taxon>
        <taxon>Sphingobacteriaceae</taxon>
        <taxon>Pedobacter</taxon>
    </lineage>
</organism>